<name>A0A7W6R225_9HYPH</name>
<keyword evidence="2" id="KW-0472">Membrane</keyword>
<feature type="transmembrane region" description="Helical" evidence="2">
    <location>
        <begin position="14"/>
        <end position="36"/>
    </location>
</feature>
<evidence type="ECO:0000256" key="1">
    <source>
        <dbReference type="SAM" id="Coils"/>
    </source>
</evidence>
<evidence type="ECO:0000313" key="3">
    <source>
        <dbReference type="EMBL" id="MBB4235030.1"/>
    </source>
</evidence>
<keyword evidence="1" id="KW-0175">Coiled coil</keyword>
<dbReference type="RefSeq" id="WP_184468449.1">
    <property type="nucleotide sequence ID" value="NZ_JACIFY010000004.1"/>
</dbReference>
<evidence type="ECO:0000256" key="2">
    <source>
        <dbReference type="SAM" id="Phobius"/>
    </source>
</evidence>
<proteinExistence type="predicted"/>
<dbReference type="EMBL" id="JACIFY010000004">
    <property type="protein sequence ID" value="MBB4235030.1"/>
    <property type="molecule type" value="Genomic_DNA"/>
</dbReference>
<keyword evidence="2" id="KW-1133">Transmembrane helix</keyword>
<dbReference type="AlphaFoldDB" id="A0A7W6R225"/>
<dbReference type="Proteomes" id="UP000540909">
    <property type="component" value="Unassembled WGS sequence"/>
</dbReference>
<keyword evidence="2" id="KW-0812">Transmembrane</keyword>
<gene>
    <name evidence="3" type="ORF">GGD57_001588</name>
</gene>
<feature type="coiled-coil region" evidence="1">
    <location>
        <begin position="88"/>
        <end position="115"/>
    </location>
</feature>
<reference evidence="3 4" key="1">
    <citation type="submission" date="2020-08" db="EMBL/GenBank/DDBJ databases">
        <title>Genomic Encyclopedia of Type Strains, Phase IV (KMG-V): Genome sequencing to study the core and pangenomes of soil and plant-associated prokaryotes.</title>
        <authorList>
            <person name="Whitman W."/>
        </authorList>
    </citation>
    <scope>NUCLEOTIDE SEQUENCE [LARGE SCALE GENOMIC DNA]</scope>
    <source>
        <strain evidence="3 4">SEMIA 4089</strain>
    </source>
</reference>
<evidence type="ECO:0000313" key="4">
    <source>
        <dbReference type="Proteomes" id="UP000540909"/>
    </source>
</evidence>
<sequence length="139" mass="14940">MIGALAKLIGVDKWLVGVVAALAVAGAIFWAGLTVYNRIYDSGYQAATGKFTVQIAELKTDFANQRAAAAAAANVELERQAAVQNQAKAREAERIAEMQAETESLNQKIEELQREASEDPDAGRIVLGAPSVQRINKVR</sequence>
<accession>A0A7W6R225</accession>
<comment type="caution">
    <text evidence="3">The sequence shown here is derived from an EMBL/GenBank/DDBJ whole genome shotgun (WGS) entry which is preliminary data.</text>
</comment>
<organism evidence="3 4">
    <name type="scientific">Rhizobium esperanzae</name>
    <dbReference type="NCBI Taxonomy" id="1967781"/>
    <lineage>
        <taxon>Bacteria</taxon>
        <taxon>Pseudomonadati</taxon>
        <taxon>Pseudomonadota</taxon>
        <taxon>Alphaproteobacteria</taxon>
        <taxon>Hyphomicrobiales</taxon>
        <taxon>Rhizobiaceae</taxon>
        <taxon>Rhizobium/Agrobacterium group</taxon>
        <taxon>Rhizobium</taxon>
    </lineage>
</organism>
<protein>
    <submittedName>
        <fullName evidence="3">Uncharacterized protein</fullName>
    </submittedName>
</protein>